<evidence type="ECO:0008006" key="5">
    <source>
        <dbReference type="Google" id="ProtNLM"/>
    </source>
</evidence>
<dbReference type="Proteomes" id="UP000286097">
    <property type="component" value="Unassembled WGS sequence"/>
</dbReference>
<evidence type="ECO:0000313" key="3">
    <source>
        <dbReference type="Proteomes" id="UP000282087"/>
    </source>
</evidence>
<dbReference type="EMBL" id="QLLG01000175">
    <property type="protein sequence ID" value="RMX67158.1"/>
    <property type="molecule type" value="Genomic_DNA"/>
</dbReference>
<dbReference type="Proteomes" id="UP000282087">
    <property type="component" value="Unassembled WGS sequence"/>
</dbReference>
<reference evidence="3 4" key="1">
    <citation type="submission" date="2018-06" db="EMBL/GenBank/DDBJ databases">
        <title>Comparative genomics of downy mildews reveals potential adaptations to biotrophy.</title>
        <authorList>
            <person name="Fletcher K."/>
            <person name="Klosterman S.J."/>
            <person name="Derevnina L."/>
            <person name="Martin F."/>
            <person name="Koike S."/>
            <person name="Reyes Chin-Wo S."/>
            <person name="Mou B."/>
            <person name="Michelmore R."/>
        </authorList>
    </citation>
    <scope>NUCLEOTIDE SEQUENCE [LARGE SCALE GENOMIC DNA]</scope>
    <source>
        <strain evidence="2 4">R13</strain>
        <strain evidence="1 3">R14</strain>
    </source>
</reference>
<evidence type="ECO:0000313" key="1">
    <source>
        <dbReference type="EMBL" id="RMX67158.1"/>
    </source>
</evidence>
<dbReference type="VEuPathDB" id="FungiDB:DD237_001426"/>
<evidence type="ECO:0000313" key="4">
    <source>
        <dbReference type="Proteomes" id="UP000286097"/>
    </source>
</evidence>
<sequence>MLKLDQQTEHTLFIKLLTMWVKYPKNNDLEMRFELVNYDDITRLRILKGLSEIEGTEEVVTPLLDSMVTSWKMDGLSANDLFTRLQLDKGGNKFYFDMWVRYVVQEFDTLQHHGDESLLKIFDTLAKAKVGKDLQGELKSALITSWKAKRKSPREVLELLKLNLKPELNHSVDVELLSMWVQYVKENSLTPGV</sequence>
<keyword evidence="3" id="KW-1185">Reference proteome</keyword>
<name>A0A3M6VJS9_9STRA</name>
<comment type="caution">
    <text evidence="1">The sequence shown here is derived from an EMBL/GenBank/DDBJ whole genome shotgun (WGS) entry which is preliminary data.</text>
</comment>
<evidence type="ECO:0000313" key="2">
    <source>
        <dbReference type="EMBL" id="RQM17419.1"/>
    </source>
</evidence>
<proteinExistence type="predicted"/>
<gene>
    <name evidence="2" type="ORF">DD237_001426</name>
    <name evidence="1" type="ORF">DD238_001955</name>
</gene>
<organism evidence="1 3">
    <name type="scientific">Peronospora effusa</name>
    <dbReference type="NCBI Taxonomy" id="542832"/>
    <lineage>
        <taxon>Eukaryota</taxon>
        <taxon>Sar</taxon>
        <taxon>Stramenopiles</taxon>
        <taxon>Oomycota</taxon>
        <taxon>Peronosporomycetes</taxon>
        <taxon>Peronosporales</taxon>
        <taxon>Peronosporaceae</taxon>
        <taxon>Peronospora</taxon>
    </lineage>
</organism>
<dbReference type="AlphaFoldDB" id="A0A3M6VJS9"/>
<accession>A0A3M6VJS9</accession>
<protein>
    <recommendedName>
        <fullName evidence="5">RXLR phytopathogen effector protein WY-domain domain-containing protein</fullName>
    </recommendedName>
</protein>
<dbReference type="EMBL" id="QKXF01000096">
    <property type="protein sequence ID" value="RQM17419.1"/>
    <property type="molecule type" value="Genomic_DNA"/>
</dbReference>